<dbReference type="EMBL" id="JYIJ01000012">
    <property type="protein sequence ID" value="KWX05374.1"/>
    <property type="molecule type" value="Genomic_DNA"/>
</dbReference>
<dbReference type="PATRIC" id="fig|1469144.8.peg.4757"/>
<dbReference type="PANTHER" id="PTHR36454:SF1">
    <property type="entry name" value="DUF1015 DOMAIN-CONTAINING PROTEIN"/>
    <property type="match status" value="1"/>
</dbReference>
<organism evidence="1 2">
    <name type="scientific">Carbonactinospora thermoautotrophica</name>
    <dbReference type="NCBI Taxonomy" id="1469144"/>
    <lineage>
        <taxon>Bacteria</taxon>
        <taxon>Bacillati</taxon>
        <taxon>Actinomycetota</taxon>
        <taxon>Actinomycetes</taxon>
        <taxon>Kitasatosporales</taxon>
        <taxon>Carbonactinosporaceae</taxon>
        <taxon>Carbonactinospora</taxon>
    </lineage>
</organism>
<evidence type="ECO:0000313" key="2">
    <source>
        <dbReference type="Proteomes" id="UP000070659"/>
    </source>
</evidence>
<dbReference type="Pfam" id="PF06245">
    <property type="entry name" value="DUF1015"/>
    <property type="match status" value="1"/>
</dbReference>
<name>A0A132N5J3_9ACTN</name>
<gene>
    <name evidence="1" type="ORF">TH66_02985</name>
</gene>
<dbReference type="InterPro" id="IPR008323">
    <property type="entry name" value="UCP033563"/>
</dbReference>
<dbReference type="AlphaFoldDB" id="A0A132N5J3"/>
<dbReference type="Proteomes" id="UP000070659">
    <property type="component" value="Unassembled WGS sequence"/>
</dbReference>
<protein>
    <submittedName>
        <fullName evidence="1">SpoOJ or ParA or ParB or repB family protein</fullName>
    </submittedName>
</protein>
<dbReference type="PANTHER" id="PTHR36454">
    <property type="entry name" value="LMO2823 PROTEIN"/>
    <property type="match status" value="1"/>
</dbReference>
<reference evidence="1 2" key="1">
    <citation type="submission" date="2015-02" db="EMBL/GenBank/DDBJ databases">
        <title>Physiological reanalysis, assessment of diazotrophy, and genome sequences of multiple isolates of Streptomyces thermoautotrophicus.</title>
        <authorList>
            <person name="MacKellar D.C."/>
            <person name="Lieber L."/>
            <person name="Norman J."/>
            <person name="Bolger A."/>
            <person name="Tobin C."/>
            <person name="Murray J.W."/>
            <person name="Prell J."/>
        </authorList>
    </citation>
    <scope>NUCLEOTIDE SEQUENCE [LARGE SCALE GENOMIC DNA]</scope>
    <source>
        <strain evidence="1 2">UBT1</strain>
    </source>
</reference>
<accession>A0A132N5J3</accession>
<proteinExistence type="predicted"/>
<comment type="caution">
    <text evidence="1">The sequence shown here is derived from an EMBL/GenBank/DDBJ whole genome shotgun (WGS) entry which is preliminary data.</text>
</comment>
<evidence type="ECO:0000313" key="1">
    <source>
        <dbReference type="EMBL" id="KWX05374.1"/>
    </source>
</evidence>
<dbReference type="PIRSF" id="PIRSF033563">
    <property type="entry name" value="UCP033563"/>
    <property type="match status" value="1"/>
</dbReference>
<sequence length="415" mass="45299">MVLAPFRGVRFNPARVRDLGAVTTPPYDIIDADGVGLLEHSDPHNLVRLILPRDGAERYARAARALDRWLAEEVLVTDPEPALYVYEQAIGGRAHRGLIGALGLRPFEAGVILPHEDVMPGPVADRLELMRATRANLEPILLAYEGGGAASDETSAVDTRQPLVDVETSDGSRHRLWAITDPAALARIAADLAPRQALIADGHHRYATYQRLQAEQHAAGRGPGPWDFGLALLVDTTRWPLEVRGMHRVVPALAAEDAVRLASKAFRVTRLEGDLDAALRAQGEARERGPALLVSDGRRHWLLTDPEPAAVEAAVPRDRPRAWRWLEATILHAVLLDRLWHVPDTTEHVQYRHVAPAAVAEAAATGGTAVLLNAVPESTVRELAAAGVRMPRKSTSFHPKPRSGFVLRTFEADHS</sequence>